<accession>A0AA49JH52</accession>
<dbReference type="InterPro" id="IPR006016">
    <property type="entry name" value="UspA"/>
</dbReference>
<name>A0AA49JH52_9BACT</name>
<reference evidence="3" key="1">
    <citation type="journal article" date="2023" name="Comput. Struct. Biotechnol. J.">
        <title>Discovery of a novel marine Bacteroidetes with a rich repertoire of carbohydrate-active enzymes.</title>
        <authorList>
            <person name="Chen B."/>
            <person name="Liu G."/>
            <person name="Chen Q."/>
            <person name="Wang H."/>
            <person name="Liu L."/>
            <person name="Tang K."/>
        </authorList>
    </citation>
    <scope>NUCLEOTIDE SEQUENCE</scope>
    <source>
        <strain evidence="3">TK19036</strain>
    </source>
</reference>
<dbReference type="InterPro" id="IPR014729">
    <property type="entry name" value="Rossmann-like_a/b/a_fold"/>
</dbReference>
<feature type="domain" description="UspA" evidence="2">
    <location>
        <begin position="147"/>
        <end position="279"/>
    </location>
</feature>
<dbReference type="EMBL" id="CP120682">
    <property type="protein sequence ID" value="WKN37660.1"/>
    <property type="molecule type" value="Genomic_DNA"/>
</dbReference>
<dbReference type="SUPFAM" id="SSF52402">
    <property type="entry name" value="Adenine nucleotide alpha hydrolases-like"/>
    <property type="match status" value="2"/>
</dbReference>
<gene>
    <name evidence="3" type="ORF">K4G66_02925</name>
</gene>
<dbReference type="PRINTS" id="PR01438">
    <property type="entry name" value="UNVRSLSTRESS"/>
</dbReference>
<comment type="similarity">
    <text evidence="1">Belongs to the universal stress protein A family.</text>
</comment>
<dbReference type="CDD" id="cd00293">
    <property type="entry name" value="USP-like"/>
    <property type="match status" value="1"/>
</dbReference>
<dbReference type="PANTHER" id="PTHR46268">
    <property type="entry name" value="STRESS RESPONSE PROTEIN NHAX"/>
    <property type="match status" value="1"/>
</dbReference>
<evidence type="ECO:0000256" key="1">
    <source>
        <dbReference type="ARBA" id="ARBA00008791"/>
    </source>
</evidence>
<dbReference type="Gene3D" id="3.40.50.620">
    <property type="entry name" value="HUPs"/>
    <property type="match status" value="2"/>
</dbReference>
<proteinExistence type="inferred from homology"/>
<dbReference type="InterPro" id="IPR006015">
    <property type="entry name" value="Universal_stress_UspA"/>
</dbReference>
<feature type="domain" description="UspA" evidence="2">
    <location>
        <begin position="5"/>
        <end position="139"/>
    </location>
</feature>
<sequence>MYHLKRIVVSVNLIDLDEEVIRYASIVSQIMDADTIYFVHIAETLNLPENLDKQYRDVLAPVDETIKHEVQGTVDKYFAKEKNTACSIDILEGRPTDELIKYGKRKDADLIILGKPDEQAQKIKLGKVVELSACSVLFVPKHADIKIEKIAVALDFSEHAKMALEQALKFAEEGRNVTIYGQHIYQVPHGYSKTGKSYEEFKTIMENNAKKDAEQFFKQYHLSENLCEMRYQLSEDAKIDDELFGFAEEKDVDLLVIGSRGRTAAASILLGSVAERLLHYKNNIPLFIVKEKNSNMGFFEALFKI</sequence>
<organism evidence="3">
    <name type="scientific">Roseihalotalea indica</name>
    <dbReference type="NCBI Taxonomy" id="2867963"/>
    <lineage>
        <taxon>Bacteria</taxon>
        <taxon>Pseudomonadati</taxon>
        <taxon>Bacteroidota</taxon>
        <taxon>Cytophagia</taxon>
        <taxon>Cytophagales</taxon>
        <taxon>Catalimonadaceae</taxon>
        <taxon>Roseihalotalea</taxon>
    </lineage>
</organism>
<dbReference type="Pfam" id="PF00582">
    <property type="entry name" value="Usp"/>
    <property type="match status" value="2"/>
</dbReference>
<evidence type="ECO:0000259" key="2">
    <source>
        <dbReference type="Pfam" id="PF00582"/>
    </source>
</evidence>
<dbReference type="AlphaFoldDB" id="A0AA49JH52"/>
<reference evidence="3" key="2">
    <citation type="journal article" date="2024" name="Antonie Van Leeuwenhoek">
        <title>Roseihalotalea indica gen. nov., sp. nov., a halophilic Bacteroidetes from mesopelagic Southwest Indian Ocean with higher carbohydrate metabolic potential.</title>
        <authorList>
            <person name="Chen B."/>
            <person name="Zhang M."/>
            <person name="Lin D."/>
            <person name="Ye J."/>
            <person name="Tang K."/>
        </authorList>
    </citation>
    <scope>NUCLEOTIDE SEQUENCE</scope>
    <source>
        <strain evidence="3">TK19036</strain>
    </source>
</reference>
<evidence type="ECO:0000313" key="3">
    <source>
        <dbReference type="EMBL" id="WKN37660.1"/>
    </source>
</evidence>
<dbReference type="PANTHER" id="PTHR46268:SF6">
    <property type="entry name" value="UNIVERSAL STRESS PROTEIN UP12"/>
    <property type="match status" value="1"/>
</dbReference>
<protein>
    <submittedName>
        <fullName evidence="3">Universal stress protein</fullName>
    </submittedName>
</protein>